<name>A0A6I8NVT9_ORNAN</name>
<dbReference type="GeneTree" id="ENSGT00940000154489"/>
<feature type="compositionally biased region" description="Low complexity" evidence="3">
    <location>
        <begin position="237"/>
        <end position="254"/>
    </location>
</feature>
<dbReference type="FunCoup" id="A0A6I8NVT9">
    <property type="interactions" value="178"/>
</dbReference>
<dbReference type="Pfam" id="PF01576">
    <property type="entry name" value="Myosin_tail_1"/>
    <property type="match status" value="1"/>
</dbReference>
<dbReference type="GO" id="GO:0005923">
    <property type="term" value="C:bicellular tight junction"/>
    <property type="evidence" value="ECO:0000318"/>
    <property type="project" value="GO_Central"/>
</dbReference>
<keyword evidence="6" id="KW-1185">Reference proteome</keyword>
<feature type="compositionally biased region" description="Basic and acidic residues" evidence="3">
    <location>
        <begin position="409"/>
        <end position="421"/>
    </location>
</feature>
<feature type="compositionally biased region" description="Basic residues" evidence="3">
    <location>
        <begin position="310"/>
        <end position="320"/>
    </location>
</feature>
<dbReference type="KEGG" id="oaa:100083400"/>
<feature type="compositionally biased region" description="Basic and acidic residues" evidence="3">
    <location>
        <begin position="223"/>
        <end position="233"/>
    </location>
</feature>
<accession>A0A6I8NVT9</accession>
<dbReference type="SUPFAM" id="SSF75704">
    <property type="entry name" value="Mitotic arrest deficient-like 1, Mad1"/>
    <property type="match status" value="1"/>
</dbReference>
<dbReference type="AlphaFoldDB" id="A0A6I8NVT9"/>
<sequence>MELFLGEYKPVQQDYGLHLRLSGESAQVAPTTPSTKAGSYGVSIRVQGIDGHPYLVLNNAERGRPLSESAQSRPQPLPHRGGPRPADRVDEACSASHPPALPGAKWSPKVARPSEDPPGTPEGGEGPPEPPQQGEAEGRIPAEGPGESLGPTSPQAQSPMESEKLGQRVRGGPPKPPSPPLLPGSPAPSGDPKGPGVRDGGSEEPGSPDGSRDAGTPRPDLLPFRRQDSDGSRSRRSSASSAATAPPATPSSPRLLAGERDGALHANNVNRHENRRYIPFLPGTGRDVDTGSLSGVDQLIEKFDQGGAPRRGRSGKRGRVRPGDWKRSRSVDSADGPFPFSLRGDPAYLDEFNRNLGKSTEHLLRPSQVCQQQKPHDRRSARRPPSGQAPDAPEGTSRTPKPGKQKQQHRPENKAVPDRKAGKLAALPAQARKGDDEVRLATATLQLQNHVSAAAPESTTKKISLRTFPAAPGTQATPDLLKGQKEVAQQGHEETAKQILFNYLREGIDNDDVTKRKVNLVFEKIQTLRSRAAASAQGSSQAAESSLELKTLLEQKSKLSKEVTELQKKLDLEMQNQQNLREERDQTRGSLEELQRQHEGKVEENAELQKQIGQGQTELRKTLEELFRVRMEREQHQLEIRDLQDQLSEMHDELDSAKHSEDGEKAALIEELLQMKHELQEILISREEQEDLLRRRERELTALKGVLKDEVSSHDQEMDRLKEQYDAELQALRDSVDEATQNIVALASRESPMARNGPEGQVRALAEENEKLRARVRELELDAAQLENEVDAVCGGDGEVWERVRKLEGEKQQLQEALARAEEQDREMVSATRALEKQLEDVQRSLSQTTQEQQQLMAKLKEETKEKEQLRRAMREMEKEHWQTDKTIEKLRKEVAEVTEASRASTLELQNQLSEAREKTRKELGEMQRQLLEKTQEADKSRKATQKLQDETLLLEEELRAHRRAQDEALTKRQLLEQTLKGLEYELEAKSHLKEDQGRQVKLMEDKVSQLEMELDEERNSSDLLSERVAWSREQIEQMRSELVQERASRQNLECDKISLERQNKDLKSRILHLEESHRSGKEGLVTQMEARLSELEEQLDAEKRDRVTLQVNNRRLERRVKELVMQVDDDHLSLTDQKDQLSLRLKAMKRQMEEAEEEIDRLESAKKKLQRELEEQVDVNEQLQGQLNAVRKDLRWKRSSSRVLDDLDDDDFSTDGESVYEGTVAHTFSKNGSPPS</sequence>
<dbReference type="CTD" id="84952"/>
<dbReference type="GO" id="GO:0150105">
    <property type="term" value="P:protein localization to cell-cell junction"/>
    <property type="evidence" value="ECO:0000318"/>
    <property type="project" value="GO_Central"/>
</dbReference>
<feature type="compositionally biased region" description="Basic and acidic residues" evidence="3">
    <location>
        <begin position="321"/>
        <end position="332"/>
    </location>
</feature>
<organism evidence="5 6">
    <name type="scientific">Ornithorhynchus anatinus</name>
    <name type="common">Duckbill platypus</name>
    <dbReference type="NCBI Taxonomy" id="9258"/>
    <lineage>
        <taxon>Eukaryota</taxon>
        <taxon>Metazoa</taxon>
        <taxon>Chordata</taxon>
        <taxon>Craniata</taxon>
        <taxon>Vertebrata</taxon>
        <taxon>Euteleostomi</taxon>
        <taxon>Mammalia</taxon>
        <taxon>Monotremata</taxon>
        <taxon>Ornithorhynchidae</taxon>
        <taxon>Ornithorhynchus</taxon>
    </lineage>
</organism>
<dbReference type="GO" id="GO:0016459">
    <property type="term" value="C:myosin complex"/>
    <property type="evidence" value="ECO:0007669"/>
    <property type="project" value="InterPro"/>
</dbReference>
<dbReference type="OrthoDB" id="6108017at2759"/>
<gene>
    <name evidence="5" type="primary">CGNL1</name>
</gene>
<evidence type="ECO:0000256" key="2">
    <source>
        <dbReference type="SAM" id="Coils"/>
    </source>
</evidence>
<evidence type="ECO:0000256" key="3">
    <source>
        <dbReference type="SAM" id="MobiDB-lite"/>
    </source>
</evidence>
<dbReference type="GO" id="GO:0051497">
    <property type="term" value="P:negative regulation of stress fiber assembly"/>
    <property type="evidence" value="ECO:0007669"/>
    <property type="project" value="Ensembl"/>
</dbReference>
<proteinExistence type="predicted"/>
<dbReference type="GO" id="GO:0007015">
    <property type="term" value="P:actin filament organization"/>
    <property type="evidence" value="ECO:0007669"/>
    <property type="project" value="Ensembl"/>
</dbReference>
<keyword evidence="1 2" id="KW-0175">Coiled coil</keyword>
<dbReference type="InterPro" id="IPR002928">
    <property type="entry name" value="Myosin_tail"/>
</dbReference>
<protein>
    <submittedName>
        <fullName evidence="5">Cingulin like 1</fullName>
    </submittedName>
</protein>
<evidence type="ECO:0000313" key="5">
    <source>
        <dbReference type="Ensembl" id="ENSOANP00000045252.1"/>
    </source>
</evidence>
<dbReference type="Ensembl" id="ENSOANT00000062476.1">
    <property type="protein sequence ID" value="ENSOANP00000045252.1"/>
    <property type="gene ID" value="ENSOANG00000042911.1"/>
</dbReference>
<dbReference type="PANTHER" id="PTHR46349:SF2">
    <property type="entry name" value="CINGULIN-LIKE PROTEIN 1"/>
    <property type="match status" value="1"/>
</dbReference>
<reference evidence="5" key="2">
    <citation type="submission" date="2025-09" db="UniProtKB">
        <authorList>
            <consortium name="Ensembl"/>
        </authorList>
    </citation>
    <scope>IDENTIFICATION</scope>
    <source>
        <strain evidence="5">Glennie</strain>
    </source>
</reference>
<evidence type="ECO:0000259" key="4">
    <source>
        <dbReference type="Pfam" id="PF01576"/>
    </source>
</evidence>
<feature type="compositionally biased region" description="Pro residues" evidence="3">
    <location>
        <begin position="173"/>
        <end position="186"/>
    </location>
</feature>
<dbReference type="OMA" id="SEQNQVG"/>
<dbReference type="RefSeq" id="XP_028926049.1">
    <property type="nucleotide sequence ID" value="XM_029070216.2"/>
</dbReference>
<dbReference type="InParanoid" id="A0A6I8NVT9"/>
<feature type="domain" description="Myosin tail" evidence="4">
    <location>
        <begin position="951"/>
        <end position="1193"/>
    </location>
</feature>
<feature type="coiled-coil region" evidence="2">
    <location>
        <begin position="994"/>
        <end position="1194"/>
    </location>
</feature>
<reference evidence="5" key="1">
    <citation type="submission" date="2025-08" db="UniProtKB">
        <authorList>
            <consortium name="Ensembl"/>
        </authorList>
    </citation>
    <scope>IDENTIFICATION</scope>
    <source>
        <strain evidence="5">Glennie</strain>
    </source>
</reference>
<dbReference type="SUPFAM" id="SSF90257">
    <property type="entry name" value="Myosin rod fragments"/>
    <property type="match status" value="1"/>
</dbReference>
<feature type="coiled-coil region" evidence="2">
    <location>
        <begin position="542"/>
        <end position="951"/>
    </location>
</feature>
<dbReference type="RefSeq" id="XP_028926050.1">
    <property type="nucleotide sequence ID" value="XM_029070217.2"/>
</dbReference>
<dbReference type="PANTHER" id="PTHR46349">
    <property type="entry name" value="CINGULIN-LIKE PROTEIN 1-RELATED"/>
    <property type="match status" value="1"/>
</dbReference>
<evidence type="ECO:0000313" key="6">
    <source>
        <dbReference type="Proteomes" id="UP000002279"/>
    </source>
</evidence>
<dbReference type="Bgee" id="ENSOANG00000042911">
    <property type="expression patterns" value="Expressed in testis and 7 other cell types or tissues"/>
</dbReference>
<dbReference type="GeneID" id="100083400"/>
<evidence type="ECO:0000256" key="1">
    <source>
        <dbReference type="ARBA" id="ARBA00023054"/>
    </source>
</evidence>
<feature type="region of interest" description="Disordered" evidence="3">
    <location>
        <begin position="360"/>
        <end position="435"/>
    </location>
</feature>
<dbReference type="RefSeq" id="XP_039768885.1">
    <property type="nucleotide sequence ID" value="XM_039912951.1"/>
</dbReference>
<dbReference type="GO" id="GO:0051058">
    <property type="term" value="P:negative regulation of small GTPase mediated signal transduction"/>
    <property type="evidence" value="ECO:0007669"/>
    <property type="project" value="Ensembl"/>
</dbReference>
<dbReference type="Proteomes" id="UP000002279">
    <property type="component" value="Unplaced"/>
</dbReference>
<feature type="compositionally biased region" description="Polar residues" evidence="3">
    <location>
        <begin position="150"/>
        <end position="160"/>
    </location>
</feature>
<feature type="region of interest" description="Disordered" evidence="3">
    <location>
        <begin position="55"/>
        <end position="345"/>
    </location>
</feature>